<keyword evidence="2" id="KW-0479">Metal-binding</keyword>
<dbReference type="AlphaFoldDB" id="A0AA35QTB8"/>
<dbReference type="Proteomes" id="UP001174909">
    <property type="component" value="Unassembled WGS sequence"/>
</dbReference>
<organism evidence="6 7">
    <name type="scientific">Geodia barretti</name>
    <name type="common">Barrett's horny sponge</name>
    <dbReference type="NCBI Taxonomy" id="519541"/>
    <lineage>
        <taxon>Eukaryota</taxon>
        <taxon>Metazoa</taxon>
        <taxon>Porifera</taxon>
        <taxon>Demospongiae</taxon>
        <taxon>Heteroscleromorpha</taxon>
        <taxon>Tetractinellida</taxon>
        <taxon>Astrophorina</taxon>
        <taxon>Geodiidae</taxon>
        <taxon>Geodia</taxon>
    </lineage>
</organism>
<evidence type="ECO:0000313" key="7">
    <source>
        <dbReference type="Proteomes" id="UP001174909"/>
    </source>
</evidence>
<dbReference type="GO" id="GO:0051539">
    <property type="term" value="F:4 iron, 4 sulfur cluster binding"/>
    <property type="evidence" value="ECO:0007669"/>
    <property type="project" value="UniProtKB-KW"/>
</dbReference>
<evidence type="ECO:0000256" key="2">
    <source>
        <dbReference type="ARBA" id="ARBA00022723"/>
    </source>
</evidence>
<dbReference type="InterPro" id="IPR011257">
    <property type="entry name" value="DNA_glycosylase"/>
</dbReference>
<dbReference type="GO" id="GO:0140097">
    <property type="term" value="F:catalytic activity, acting on DNA"/>
    <property type="evidence" value="ECO:0007669"/>
    <property type="project" value="UniProtKB-ARBA"/>
</dbReference>
<evidence type="ECO:0000313" key="6">
    <source>
        <dbReference type="EMBL" id="CAI7991303.1"/>
    </source>
</evidence>
<accession>A0AA35QTB8</accession>
<protein>
    <submittedName>
        <fullName evidence="6">DNA repair glycosylase MJ1434</fullName>
    </submittedName>
</protein>
<dbReference type="Gene3D" id="1.10.340.30">
    <property type="entry name" value="Hypothetical protein, domain 2"/>
    <property type="match status" value="1"/>
</dbReference>
<proteinExistence type="predicted"/>
<dbReference type="PANTHER" id="PTHR10359">
    <property type="entry name" value="A/G-SPECIFIC ADENINE GLYCOSYLASE/ENDONUCLEASE III"/>
    <property type="match status" value="1"/>
</dbReference>
<dbReference type="GO" id="GO:0016787">
    <property type="term" value="F:hydrolase activity"/>
    <property type="evidence" value="ECO:0007669"/>
    <property type="project" value="UniProtKB-ARBA"/>
</dbReference>
<gene>
    <name evidence="6" type="ORF">GBAR_LOCUS690</name>
</gene>
<name>A0AA35QTB8_GEOBA</name>
<dbReference type="InterPro" id="IPR023170">
    <property type="entry name" value="HhH_base_excis_C"/>
</dbReference>
<dbReference type="SMART" id="SM00478">
    <property type="entry name" value="ENDO3c"/>
    <property type="match status" value="1"/>
</dbReference>
<sequence length="198" mass="21420">MIAGAILTQAAAWRNVELALDNLLSAGIDGWPEIHALPVEALAELVRPSGYFNAKARKLKAFAAHVCERYGGSLDDMFAADTETVRGELLGIYGIGPETADDILVYAAGKPSFVIDAYTIRILKRVGHSPMERDNYQGWQALFHANLPADVSLFNEFHALLDHHHKAACTKNAPRCHGCCLLDICAHGSSSIQGSPVL</sequence>
<keyword evidence="7" id="KW-1185">Reference proteome</keyword>
<evidence type="ECO:0000256" key="1">
    <source>
        <dbReference type="ARBA" id="ARBA00022485"/>
    </source>
</evidence>
<dbReference type="EMBL" id="CASHTH010000109">
    <property type="protein sequence ID" value="CAI7991303.1"/>
    <property type="molecule type" value="Genomic_DNA"/>
</dbReference>
<keyword evidence="3" id="KW-0408">Iron</keyword>
<comment type="caution">
    <text evidence="6">The sequence shown here is derived from an EMBL/GenBank/DDBJ whole genome shotgun (WGS) entry which is preliminary data.</text>
</comment>
<evidence type="ECO:0000256" key="4">
    <source>
        <dbReference type="ARBA" id="ARBA00023014"/>
    </source>
</evidence>
<reference evidence="6" key="1">
    <citation type="submission" date="2023-03" db="EMBL/GenBank/DDBJ databases">
        <authorList>
            <person name="Steffen K."/>
            <person name="Cardenas P."/>
        </authorList>
    </citation>
    <scope>NUCLEOTIDE SEQUENCE</scope>
</reference>
<dbReference type="Pfam" id="PF00730">
    <property type="entry name" value="HhH-GPD"/>
    <property type="match status" value="1"/>
</dbReference>
<evidence type="ECO:0000259" key="5">
    <source>
        <dbReference type="SMART" id="SM00478"/>
    </source>
</evidence>
<dbReference type="GO" id="GO:0046872">
    <property type="term" value="F:metal ion binding"/>
    <property type="evidence" value="ECO:0007669"/>
    <property type="project" value="UniProtKB-KW"/>
</dbReference>
<keyword evidence="1" id="KW-0004">4Fe-4S</keyword>
<keyword evidence="4" id="KW-0411">Iron-sulfur</keyword>
<dbReference type="PANTHER" id="PTHR10359:SF19">
    <property type="entry name" value="DNA REPAIR GLYCOSYLASE MJ1434-RELATED"/>
    <property type="match status" value="1"/>
</dbReference>
<feature type="domain" description="HhH-GPD" evidence="5">
    <location>
        <begin position="7"/>
        <end position="167"/>
    </location>
</feature>
<dbReference type="SUPFAM" id="SSF48150">
    <property type="entry name" value="DNA-glycosylase"/>
    <property type="match status" value="1"/>
</dbReference>
<dbReference type="Gene3D" id="1.10.1670.10">
    <property type="entry name" value="Helix-hairpin-Helix base-excision DNA repair enzymes (C-terminal)"/>
    <property type="match status" value="1"/>
</dbReference>
<dbReference type="GO" id="GO:0006284">
    <property type="term" value="P:base-excision repair"/>
    <property type="evidence" value="ECO:0007669"/>
    <property type="project" value="InterPro"/>
</dbReference>
<dbReference type="PIRSF" id="PIRSF001435">
    <property type="entry name" value="Nth"/>
    <property type="match status" value="1"/>
</dbReference>
<evidence type="ECO:0000256" key="3">
    <source>
        <dbReference type="ARBA" id="ARBA00023004"/>
    </source>
</evidence>
<dbReference type="CDD" id="cd00056">
    <property type="entry name" value="ENDO3c"/>
    <property type="match status" value="1"/>
</dbReference>
<dbReference type="InterPro" id="IPR003265">
    <property type="entry name" value="HhH-GPD_domain"/>
</dbReference>